<feature type="binding site" evidence="7">
    <location>
        <position position="68"/>
    </location>
    <ligand>
        <name>substrate</name>
    </ligand>
</feature>
<comment type="subunit">
    <text evidence="7">Monomer.</text>
</comment>
<comment type="function">
    <text evidence="7">Catalyzes the specific phosphorylation of the 3-hydroxyl group of shikimic acid using ATP as a cosubstrate.</text>
</comment>
<evidence type="ECO:0000256" key="5">
    <source>
        <dbReference type="ARBA" id="ARBA00022840"/>
    </source>
</evidence>
<evidence type="ECO:0000256" key="4">
    <source>
        <dbReference type="ARBA" id="ARBA00022777"/>
    </source>
</evidence>
<dbReference type="GO" id="GO:0005829">
    <property type="term" value="C:cytosol"/>
    <property type="evidence" value="ECO:0007669"/>
    <property type="project" value="TreeGrafter"/>
</dbReference>
<dbReference type="GO" id="GO:0009073">
    <property type="term" value="P:aromatic amino acid family biosynthetic process"/>
    <property type="evidence" value="ECO:0007669"/>
    <property type="project" value="UniProtKB-KW"/>
</dbReference>
<evidence type="ECO:0000256" key="2">
    <source>
        <dbReference type="ARBA" id="ARBA00022679"/>
    </source>
</evidence>
<keyword evidence="7" id="KW-0460">Magnesium</keyword>
<comment type="catalytic activity">
    <reaction evidence="7">
        <text>shikimate + ATP = 3-phosphoshikimate + ADP + H(+)</text>
        <dbReference type="Rhea" id="RHEA:13121"/>
        <dbReference type="ChEBI" id="CHEBI:15378"/>
        <dbReference type="ChEBI" id="CHEBI:30616"/>
        <dbReference type="ChEBI" id="CHEBI:36208"/>
        <dbReference type="ChEBI" id="CHEBI:145989"/>
        <dbReference type="ChEBI" id="CHEBI:456216"/>
        <dbReference type="EC" id="2.7.1.71"/>
    </reaction>
</comment>
<feature type="binding site" evidence="7">
    <location>
        <position position="6"/>
    </location>
    <ligand>
        <name>Mg(2+)</name>
        <dbReference type="ChEBI" id="CHEBI:18420"/>
    </ligand>
</feature>
<dbReference type="HAMAP" id="MF_00109">
    <property type="entry name" value="Shikimate_kinase"/>
    <property type="match status" value="1"/>
</dbReference>
<dbReference type="GO" id="GO:0004765">
    <property type="term" value="F:shikimate kinase activity"/>
    <property type="evidence" value="ECO:0007669"/>
    <property type="project" value="UniProtKB-UniRule"/>
</dbReference>
<evidence type="ECO:0000313" key="9">
    <source>
        <dbReference type="Proteomes" id="UP000579136"/>
    </source>
</evidence>
<keyword evidence="7" id="KW-0963">Cytoplasm</keyword>
<sequence>MGVGKTTIALKLAEVGNKNFVDLDDLIEKNKNKSIPNIFKDEGEASFRRYEYEALKEAVRNDIVATGGGIVEYPPSLDFLKQTSKTVIFLNADFDTLYKRIKNDTNRPNAIKPYEDLKKLYEKRNKYYTSVADIIVNNDDKLNEVVHKILHLKI</sequence>
<feature type="binding site" evidence="7">
    <location>
        <position position="107"/>
    </location>
    <ligand>
        <name>ATP</name>
        <dbReference type="ChEBI" id="CHEBI:30616"/>
    </ligand>
</feature>
<dbReference type="GO" id="GO:0008652">
    <property type="term" value="P:amino acid biosynthetic process"/>
    <property type="evidence" value="ECO:0007669"/>
    <property type="project" value="UniProtKB-KW"/>
</dbReference>
<feature type="binding site" evidence="7">
    <location>
        <position position="48"/>
    </location>
    <ligand>
        <name>substrate</name>
    </ligand>
</feature>
<dbReference type="InterPro" id="IPR031322">
    <property type="entry name" value="Shikimate/glucono_kinase"/>
</dbReference>
<evidence type="ECO:0000256" key="6">
    <source>
        <dbReference type="ARBA" id="ARBA00023141"/>
    </source>
</evidence>
<keyword evidence="9" id="KW-1185">Reference proteome</keyword>
<comment type="similarity">
    <text evidence="7">Belongs to the shikimate kinase family.</text>
</comment>
<dbReference type="Proteomes" id="UP000579136">
    <property type="component" value="Unassembled WGS sequence"/>
</dbReference>
<evidence type="ECO:0000256" key="3">
    <source>
        <dbReference type="ARBA" id="ARBA00022741"/>
    </source>
</evidence>
<keyword evidence="5 7" id="KW-0067">ATP-binding</keyword>
<comment type="pathway">
    <text evidence="7">Metabolic intermediate biosynthesis; chorismate biosynthesis; chorismate from D-erythrose 4-phosphate and phosphoenolpyruvate: step 5/7.</text>
</comment>
<name>A0A9Q2D046_9STAP</name>
<evidence type="ECO:0000256" key="7">
    <source>
        <dbReference type="HAMAP-Rule" id="MF_00109"/>
    </source>
</evidence>
<dbReference type="InterPro" id="IPR000623">
    <property type="entry name" value="Shikimate_kinase/TSH1"/>
</dbReference>
<comment type="cofactor">
    <cofactor evidence="7">
        <name>Mg(2+)</name>
        <dbReference type="ChEBI" id="CHEBI:18420"/>
    </cofactor>
    <text evidence="7">Binds 1 Mg(2+) ion per subunit.</text>
</comment>
<dbReference type="EMBL" id="JACHHF010000007">
    <property type="protein sequence ID" value="MBB5176422.1"/>
    <property type="molecule type" value="Genomic_DNA"/>
</dbReference>
<comment type="caution">
    <text evidence="7">Lacks conserved residue(s) required for the propagation of feature annotation.</text>
</comment>
<protein>
    <recommendedName>
        <fullName evidence="7">Shikimate kinase</fullName>
        <shortName evidence="7">SK</shortName>
        <ecNumber evidence="7">2.7.1.71</ecNumber>
    </recommendedName>
</protein>
<dbReference type="AlphaFoldDB" id="A0A9Q2D046"/>
<keyword evidence="7" id="KW-0479">Metal-binding</keyword>
<evidence type="ECO:0000256" key="1">
    <source>
        <dbReference type="ARBA" id="ARBA00022605"/>
    </source>
</evidence>
<dbReference type="SUPFAM" id="SSF52540">
    <property type="entry name" value="P-loop containing nucleoside triphosphate hydrolases"/>
    <property type="match status" value="1"/>
</dbReference>
<dbReference type="Pfam" id="PF01202">
    <property type="entry name" value="SKI"/>
    <property type="match status" value="1"/>
</dbReference>
<feature type="binding site" evidence="7">
    <location>
        <position position="24"/>
    </location>
    <ligand>
        <name>substrate</name>
    </ligand>
</feature>
<keyword evidence="1 7" id="KW-0028">Amino-acid biosynthesis</keyword>
<keyword evidence="2 7" id="KW-0808">Transferase</keyword>
<dbReference type="Gene3D" id="3.40.50.300">
    <property type="entry name" value="P-loop containing nucleotide triphosphate hydrolases"/>
    <property type="match status" value="1"/>
</dbReference>
<comment type="caution">
    <text evidence="8">The sequence shown here is derived from an EMBL/GenBank/DDBJ whole genome shotgun (WGS) entry which is preliminary data.</text>
</comment>
<dbReference type="InterPro" id="IPR027417">
    <property type="entry name" value="P-loop_NTPase"/>
</dbReference>
<gene>
    <name evidence="7" type="primary">aroK</name>
    <name evidence="8" type="ORF">HNQ45_001310</name>
</gene>
<organism evidence="8 9">
    <name type="scientific">Nosocomiicoccus ampullae</name>
    <dbReference type="NCBI Taxonomy" id="489910"/>
    <lineage>
        <taxon>Bacteria</taxon>
        <taxon>Bacillati</taxon>
        <taxon>Bacillota</taxon>
        <taxon>Bacilli</taxon>
        <taxon>Bacillales</taxon>
        <taxon>Staphylococcaceae</taxon>
        <taxon>Nosocomiicoccus</taxon>
    </lineage>
</organism>
<keyword evidence="3 7" id="KW-0547">Nucleotide-binding</keyword>
<dbReference type="GO" id="GO:0000287">
    <property type="term" value="F:magnesium ion binding"/>
    <property type="evidence" value="ECO:0007669"/>
    <property type="project" value="UniProtKB-UniRule"/>
</dbReference>
<reference evidence="8 9" key="1">
    <citation type="submission" date="2020-08" db="EMBL/GenBank/DDBJ databases">
        <title>Genomic Encyclopedia of Type Strains, Phase IV (KMG-IV): sequencing the most valuable type-strain genomes for metagenomic binning, comparative biology and taxonomic classification.</title>
        <authorList>
            <person name="Goeker M."/>
        </authorList>
    </citation>
    <scope>NUCLEOTIDE SEQUENCE [LARGE SCALE GENOMIC DNA]</scope>
    <source>
        <strain evidence="8 9">DSM 19163</strain>
    </source>
</reference>
<evidence type="ECO:0000313" key="8">
    <source>
        <dbReference type="EMBL" id="MBB5176422.1"/>
    </source>
</evidence>
<feature type="binding site" evidence="7">
    <location>
        <begin position="2"/>
        <end position="7"/>
    </location>
    <ligand>
        <name>ATP</name>
        <dbReference type="ChEBI" id="CHEBI:30616"/>
    </ligand>
</feature>
<dbReference type="PRINTS" id="PR01100">
    <property type="entry name" value="SHIKIMTKNASE"/>
</dbReference>
<dbReference type="PANTHER" id="PTHR21087">
    <property type="entry name" value="SHIKIMATE KINASE"/>
    <property type="match status" value="1"/>
</dbReference>
<keyword evidence="6 7" id="KW-0057">Aromatic amino acid biosynthesis</keyword>
<dbReference type="PANTHER" id="PTHR21087:SF16">
    <property type="entry name" value="SHIKIMATE KINASE 1, CHLOROPLASTIC"/>
    <property type="match status" value="1"/>
</dbReference>
<dbReference type="GO" id="GO:0009423">
    <property type="term" value="P:chorismate biosynthetic process"/>
    <property type="evidence" value="ECO:0007669"/>
    <property type="project" value="UniProtKB-UniRule"/>
</dbReference>
<accession>A0A9Q2D046</accession>
<dbReference type="GO" id="GO:0005524">
    <property type="term" value="F:ATP binding"/>
    <property type="evidence" value="ECO:0007669"/>
    <property type="project" value="UniProtKB-UniRule"/>
</dbReference>
<feature type="binding site" evidence="7">
    <location>
        <position position="124"/>
    </location>
    <ligand>
        <name>substrate</name>
    </ligand>
</feature>
<dbReference type="CDD" id="cd00464">
    <property type="entry name" value="SK"/>
    <property type="match status" value="1"/>
</dbReference>
<proteinExistence type="inferred from homology"/>
<comment type="subcellular location">
    <subcellularLocation>
        <location evidence="7">Cytoplasm</location>
    </subcellularLocation>
</comment>
<dbReference type="EC" id="2.7.1.71" evidence="7"/>
<keyword evidence="4 7" id="KW-0418">Kinase</keyword>